<comment type="caution">
    <text evidence="1">The sequence shown here is derived from an EMBL/GenBank/DDBJ whole genome shotgun (WGS) entry which is preliminary data.</text>
</comment>
<gene>
    <name evidence="1" type="ORF">LOK49_LG01G03756</name>
</gene>
<accession>A0ACC0J3M1</accession>
<evidence type="ECO:0000313" key="2">
    <source>
        <dbReference type="Proteomes" id="UP001060215"/>
    </source>
</evidence>
<organism evidence="1 2">
    <name type="scientific">Camellia lanceoleosa</name>
    <dbReference type="NCBI Taxonomy" id="1840588"/>
    <lineage>
        <taxon>Eukaryota</taxon>
        <taxon>Viridiplantae</taxon>
        <taxon>Streptophyta</taxon>
        <taxon>Embryophyta</taxon>
        <taxon>Tracheophyta</taxon>
        <taxon>Spermatophyta</taxon>
        <taxon>Magnoliopsida</taxon>
        <taxon>eudicotyledons</taxon>
        <taxon>Gunneridae</taxon>
        <taxon>Pentapetalae</taxon>
        <taxon>asterids</taxon>
        <taxon>Ericales</taxon>
        <taxon>Theaceae</taxon>
        <taxon>Camellia</taxon>
    </lineage>
</organism>
<name>A0ACC0J3M1_9ERIC</name>
<keyword evidence="2" id="KW-1185">Reference proteome</keyword>
<dbReference type="Proteomes" id="UP001060215">
    <property type="component" value="Chromosome 1"/>
</dbReference>
<sequence length="95" mass="10843">MRRERAQYAVLKEECHQLFPIVRSGRFITAPVITEDGDPIQDPIVLLEANPDKGLATVSQENATPCSSTMVKEVDKKIIEWKLTLHQIVEEDLLW</sequence>
<dbReference type="EMBL" id="CM045758">
    <property type="protein sequence ID" value="KAI8031827.1"/>
    <property type="molecule type" value="Genomic_DNA"/>
</dbReference>
<evidence type="ECO:0000313" key="1">
    <source>
        <dbReference type="EMBL" id="KAI8031827.1"/>
    </source>
</evidence>
<proteinExistence type="predicted"/>
<protein>
    <submittedName>
        <fullName evidence="1">Uncharacterized protein</fullName>
    </submittedName>
</protein>
<reference evidence="1 2" key="1">
    <citation type="journal article" date="2022" name="Plant J.">
        <title>Chromosome-level genome of Camellia lanceoleosa provides a valuable resource for understanding genome evolution and self-incompatibility.</title>
        <authorList>
            <person name="Gong W."/>
            <person name="Xiao S."/>
            <person name="Wang L."/>
            <person name="Liao Z."/>
            <person name="Chang Y."/>
            <person name="Mo W."/>
            <person name="Hu G."/>
            <person name="Li W."/>
            <person name="Zhao G."/>
            <person name="Zhu H."/>
            <person name="Hu X."/>
            <person name="Ji K."/>
            <person name="Xiang X."/>
            <person name="Song Q."/>
            <person name="Yuan D."/>
            <person name="Jin S."/>
            <person name="Zhang L."/>
        </authorList>
    </citation>
    <scope>NUCLEOTIDE SEQUENCE [LARGE SCALE GENOMIC DNA]</scope>
    <source>
        <strain evidence="1">SQ_2022a</strain>
    </source>
</reference>